<dbReference type="InterPro" id="IPR014942">
    <property type="entry name" value="AbiEii"/>
</dbReference>
<organism evidence="1">
    <name type="scientific">Desulfatirhabdium butyrativorans</name>
    <dbReference type="NCBI Taxonomy" id="340467"/>
    <lineage>
        <taxon>Bacteria</taxon>
        <taxon>Pseudomonadati</taxon>
        <taxon>Thermodesulfobacteriota</taxon>
        <taxon>Desulfobacteria</taxon>
        <taxon>Desulfobacterales</taxon>
        <taxon>Desulfatirhabdiaceae</taxon>
        <taxon>Desulfatirhabdium</taxon>
    </lineage>
</organism>
<gene>
    <name evidence="1" type="ORF">ENS29_17320</name>
</gene>
<reference evidence="1" key="1">
    <citation type="journal article" date="2020" name="mSystems">
        <title>Genome- and Community-Level Interaction Insights into Carbon Utilization and Element Cycling Functions of Hydrothermarchaeota in Hydrothermal Sediment.</title>
        <authorList>
            <person name="Zhou Z."/>
            <person name="Liu Y."/>
            <person name="Xu W."/>
            <person name="Pan J."/>
            <person name="Luo Z.H."/>
            <person name="Li M."/>
        </authorList>
    </citation>
    <scope>NUCLEOTIDE SEQUENCE [LARGE SCALE GENOMIC DNA]</scope>
    <source>
        <strain evidence="1">SpSt-477</strain>
    </source>
</reference>
<comment type="caution">
    <text evidence="1">The sequence shown here is derived from an EMBL/GenBank/DDBJ whole genome shotgun (WGS) entry which is preliminary data.</text>
</comment>
<accession>A0A7C4RUU5</accession>
<sequence length="264" mass="30965">MLTLKQISEQFPPALRQRNPRGMLVEYLQYELLDSLFKNAAAAALSFIGGTAIRILHNSHRFSEDLDFDNFGLSFAQFEALLKTACREMEYKGFLIEYRTVEKGSYHCYIQFPKILHESGLSPDRGQKILIRIDSKTKERIYEPEQVYLNQFTVYRRILAAPVRILLAQKLMAVVYRKREMGRDIYDISYLMGRGKPDFGYIEKMVGLDRVEFLRRFDERLGELNLQVLAREVAPFLFDAEQQERVVTFRDYWLGRRTDDASDS</sequence>
<dbReference type="EMBL" id="DSUH01000393">
    <property type="protein sequence ID" value="HGU34583.1"/>
    <property type="molecule type" value="Genomic_DNA"/>
</dbReference>
<dbReference type="Gene3D" id="3.10.450.620">
    <property type="entry name" value="JHP933, nucleotidyltransferase-like core domain"/>
    <property type="match status" value="1"/>
</dbReference>
<dbReference type="AlphaFoldDB" id="A0A7C4RUU5"/>
<proteinExistence type="predicted"/>
<evidence type="ECO:0000313" key="1">
    <source>
        <dbReference type="EMBL" id="HGU34583.1"/>
    </source>
</evidence>
<protein>
    <recommendedName>
        <fullName evidence="2">Nucleotidyl transferase AbiEii/AbiGii toxin family protein</fullName>
    </recommendedName>
</protein>
<name>A0A7C4RUU5_9BACT</name>
<dbReference type="Pfam" id="PF08843">
    <property type="entry name" value="AbiEii"/>
    <property type="match status" value="1"/>
</dbReference>
<evidence type="ECO:0008006" key="2">
    <source>
        <dbReference type="Google" id="ProtNLM"/>
    </source>
</evidence>